<comment type="caution">
    <text evidence="14">The sequence shown here is derived from an EMBL/GenBank/DDBJ whole genome shotgun (WGS) entry which is preliminary data.</text>
</comment>
<evidence type="ECO:0000256" key="11">
    <source>
        <dbReference type="SAM" id="MobiDB-lite"/>
    </source>
</evidence>
<dbReference type="PROSITE" id="PS00108">
    <property type="entry name" value="PROTEIN_KINASE_ST"/>
    <property type="match status" value="1"/>
</dbReference>
<evidence type="ECO:0000256" key="9">
    <source>
        <dbReference type="PIRSR" id="PIRSR630616-3"/>
    </source>
</evidence>
<name>A0A2B7ZK05_9EURO</name>
<sequence length="1108" mass="123727">MDEPTQRSTQPYADPRRIGLNNSGLDEQDVPDIICVLHPNSLAAHNAVTATARLGPQHILQRDNLEYDTGLPNSSPGDIALRLSSSVKDMTMGFCFGRNPNRCDIVLARDDTEKKISNVHFRIYLTRDNILMLQDTSTNGTLVDDNVVRKDNKNGASSTQMLVPGSIIHVANDSTTGIKFIVRIPPRDGFERQYTQNVIHYINQVQNACKKVEDGGGKPGKPAQRDGYLIVPQQGAHTHGMHWNGGSKYNVTGQIGKGAFATVYKLATKNDGMVYACKELDKRRLMKNNISDHKVNNEMMIMSGLRHPNIVEFRDYHDHDNRWIYIIMEYVPGGELSAYLNQCHHLAEEQVKTISRQILHALQYLHRRKITHRDIKPDNILIQSFDPLCVKLSDFGLSKVTQEESFMKTFCGTLLYCAPEVYPEYDNYRRGEARKRRRAADPVPRTSPYDQSVDMWSFGAVIFHILCGTAPYVGRGDDRGATMLRSIMTTDADYDLLRDAGVSENGINFVSKLLNRDPRARPKEPECFQHPWIVSVPDEFDYTQFDGPEVRDLDTILTAVGEVNEDEEEAERLDASGLRLNDNFDDPLDEEIEDQEDEAEEGDETPTDHNDVKRPRLSYYPEDSSQQVVMAQVPAIITYPSLPNLDSYDQGPSINFQGTQSSVRLFGEITGPALRSSGAFERNINQPEMMSDFQPRFQSEDGYDDPSSDMESSESFSSMDNPAQTHNQQIPIALERGVSAPSLMGAESLVGQLHMESPDGRSPISTTPNSNNPTTPEASAGNAPSSQNQGSKAGGFDDVKRKNSSQTSNGLDSANQAHQRSVGQGSFPTPKAAPKNPANPCRIVREQTSKSFDPKHLLELATTIDERTGEEVAQFDGSNAPYEASEANPRSTPKVISLEKATKLTPPFGALISLPGSITDTSLHLESRMTSWGRGPRVNVRYSDPMDNRIPAYALELTFWAPSIESRIEAGEDWTKIPGVMAILSTKASNCVWVNDVELRKETPAKDARLFGKLYTGDIITVFRDRERYLRFRCEFYHGESMKLRPLEEKGFIIQKARYSKTRSQLEGGSKIMQGITGDTTTTAPTMAPETDGENSVDWKDERDSKKK</sequence>
<feature type="domain" description="Protein kinase" evidence="13">
    <location>
        <begin position="249"/>
        <end position="533"/>
    </location>
</feature>
<dbReference type="PROSITE" id="PS50006">
    <property type="entry name" value="FHA_DOMAIN"/>
    <property type="match status" value="1"/>
</dbReference>
<feature type="region of interest" description="Disordered" evidence="11">
    <location>
        <begin position="1"/>
        <end position="23"/>
    </location>
</feature>
<dbReference type="PANTHER" id="PTHR24350">
    <property type="entry name" value="SERINE/THREONINE-PROTEIN KINASE IAL-RELATED"/>
    <property type="match status" value="1"/>
</dbReference>
<keyword evidence="3" id="KW-0808">Transferase</keyword>
<gene>
    <name evidence="14" type="ORF">GX50_03202</name>
</gene>
<dbReference type="GO" id="GO:0004674">
    <property type="term" value="F:protein serine/threonine kinase activity"/>
    <property type="evidence" value="ECO:0007669"/>
    <property type="project" value="UniProtKB-KW"/>
</dbReference>
<evidence type="ECO:0000256" key="8">
    <source>
        <dbReference type="PIRSR" id="PIRSR630616-2"/>
    </source>
</evidence>
<keyword evidence="15" id="KW-1185">Reference proteome</keyword>
<dbReference type="InterPro" id="IPR011009">
    <property type="entry name" value="Kinase-like_dom_sf"/>
</dbReference>
<organism evidence="14 15">
    <name type="scientific">[Emmonsia] crescens</name>
    <dbReference type="NCBI Taxonomy" id="73230"/>
    <lineage>
        <taxon>Eukaryota</taxon>
        <taxon>Fungi</taxon>
        <taxon>Dikarya</taxon>
        <taxon>Ascomycota</taxon>
        <taxon>Pezizomycotina</taxon>
        <taxon>Eurotiomycetes</taxon>
        <taxon>Eurotiomycetidae</taxon>
        <taxon>Onygenales</taxon>
        <taxon>Ajellomycetaceae</taxon>
        <taxon>Emergomyces</taxon>
    </lineage>
</organism>
<feature type="binding site" evidence="8">
    <location>
        <position position="394"/>
    </location>
    <ligand>
        <name>ATP</name>
        <dbReference type="ChEBI" id="CHEBI:30616"/>
    </ligand>
</feature>
<dbReference type="Proteomes" id="UP000226031">
    <property type="component" value="Unassembled WGS sequence"/>
</dbReference>
<dbReference type="GO" id="GO:0005524">
    <property type="term" value="F:ATP binding"/>
    <property type="evidence" value="ECO:0007669"/>
    <property type="project" value="UniProtKB-UniRule"/>
</dbReference>
<dbReference type="Gene3D" id="2.60.200.20">
    <property type="match status" value="1"/>
</dbReference>
<dbReference type="AlphaFoldDB" id="A0A2B7ZK05"/>
<dbReference type="STRING" id="73230.A0A2B7ZK05"/>
<evidence type="ECO:0000256" key="7">
    <source>
        <dbReference type="PIRSR" id="PIRSR630616-1"/>
    </source>
</evidence>
<evidence type="ECO:0000256" key="4">
    <source>
        <dbReference type="ARBA" id="ARBA00022741"/>
    </source>
</evidence>
<feature type="region of interest" description="Disordered" evidence="11">
    <location>
        <begin position="754"/>
        <end position="839"/>
    </location>
</feature>
<proteinExistence type="inferred from homology"/>
<feature type="cross-link" description="Glycyl lysine isopeptide (Lys-Gly) (interchain with G-Cter in SUMO2)" evidence="9">
    <location>
        <position position="376"/>
    </location>
</feature>
<dbReference type="SUPFAM" id="SSF49879">
    <property type="entry name" value="SMAD/FHA domain"/>
    <property type="match status" value="1"/>
</dbReference>
<dbReference type="InterPro" id="IPR017441">
    <property type="entry name" value="Protein_kinase_ATP_BS"/>
</dbReference>
<feature type="compositionally biased region" description="Low complexity" evidence="11">
    <location>
        <begin position="830"/>
        <end position="839"/>
    </location>
</feature>
<feature type="active site" description="Proton acceptor" evidence="7">
    <location>
        <position position="374"/>
    </location>
</feature>
<protein>
    <submittedName>
        <fullName evidence="14">CAMK protein kinase</fullName>
    </submittedName>
</protein>
<dbReference type="Gene3D" id="1.10.510.10">
    <property type="entry name" value="Transferase(Phosphotransferase) domain 1"/>
    <property type="match status" value="1"/>
</dbReference>
<feature type="region of interest" description="Disordered" evidence="11">
    <location>
        <begin position="593"/>
        <end position="617"/>
    </location>
</feature>
<feature type="compositionally biased region" description="Acidic residues" evidence="11">
    <location>
        <begin position="701"/>
        <end position="712"/>
    </location>
</feature>
<feature type="binding site" evidence="8 10">
    <location>
        <position position="278"/>
    </location>
    <ligand>
        <name>ATP</name>
        <dbReference type="ChEBI" id="CHEBI:30616"/>
    </ligand>
</feature>
<evidence type="ECO:0000259" key="13">
    <source>
        <dbReference type="PROSITE" id="PS50011"/>
    </source>
</evidence>
<dbReference type="EMBL" id="PDND01000050">
    <property type="protein sequence ID" value="PGH33965.1"/>
    <property type="molecule type" value="Genomic_DNA"/>
</dbReference>
<feature type="region of interest" description="Disordered" evidence="11">
    <location>
        <begin position="1071"/>
        <end position="1108"/>
    </location>
</feature>
<dbReference type="VEuPathDB" id="FungiDB:EMCG_06837"/>
<dbReference type="SUPFAM" id="SSF56112">
    <property type="entry name" value="Protein kinase-like (PK-like)"/>
    <property type="match status" value="1"/>
</dbReference>
<keyword evidence="2" id="KW-0723">Serine/threonine-protein kinase</keyword>
<evidence type="ECO:0000256" key="10">
    <source>
        <dbReference type="PROSITE-ProRule" id="PRU10141"/>
    </source>
</evidence>
<feature type="compositionally biased region" description="Low complexity" evidence="11">
    <location>
        <begin position="1072"/>
        <end position="1090"/>
    </location>
</feature>
<dbReference type="InterPro" id="IPR030616">
    <property type="entry name" value="Aur-like"/>
</dbReference>
<feature type="compositionally biased region" description="Polar residues" evidence="11">
    <location>
        <begin position="782"/>
        <end position="791"/>
    </location>
</feature>
<dbReference type="FunFam" id="3.30.200.20:FF:000470">
    <property type="entry name" value="Serine/threonine-protein kinase RAD53"/>
    <property type="match status" value="1"/>
</dbReference>
<feature type="compositionally biased region" description="Polar residues" evidence="11">
    <location>
        <begin position="804"/>
        <end position="827"/>
    </location>
</feature>
<dbReference type="InterPro" id="IPR008984">
    <property type="entry name" value="SMAD_FHA_dom_sf"/>
</dbReference>
<evidence type="ECO:0000256" key="2">
    <source>
        <dbReference type="ARBA" id="ARBA00022527"/>
    </source>
</evidence>
<evidence type="ECO:0000313" key="14">
    <source>
        <dbReference type="EMBL" id="PGH33965.1"/>
    </source>
</evidence>
<dbReference type="InterPro" id="IPR000719">
    <property type="entry name" value="Prot_kinase_dom"/>
</dbReference>
<comment type="similarity">
    <text evidence="1">Belongs to the protein kinase superfamily. CAMK Ser/Thr protein kinase family. CHEK2 subfamily.</text>
</comment>
<dbReference type="FunFam" id="1.10.510.10:FF:000861">
    <property type="entry name" value="Serine/threonine-protein kinase RAD53"/>
    <property type="match status" value="1"/>
</dbReference>
<keyword evidence="4 8" id="KW-0547">Nucleotide-binding</keyword>
<accession>A0A2B7ZK05</accession>
<feature type="region of interest" description="Disordered" evidence="11">
    <location>
        <begin position="685"/>
        <end position="723"/>
    </location>
</feature>
<dbReference type="PROSITE" id="PS50011">
    <property type="entry name" value="PROTEIN_KINASE_DOM"/>
    <property type="match status" value="1"/>
</dbReference>
<feature type="compositionally biased region" description="Low complexity" evidence="11">
    <location>
        <begin position="762"/>
        <end position="776"/>
    </location>
</feature>
<reference evidence="14 15" key="1">
    <citation type="submission" date="2017-10" db="EMBL/GenBank/DDBJ databases">
        <title>Comparative genomics in systemic dimorphic fungi from Ajellomycetaceae.</title>
        <authorList>
            <person name="Munoz J.F."/>
            <person name="Mcewen J.G."/>
            <person name="Clay O.K."/>
            <person name="Cuomo C.A."/>
        </authorList>
    </citation>
    <scope>NUCLEOTIDE SEQUENCE [LARGE SCALE GENOMIC DNA]</scope>
    <source>
        <strain evidence="14 15">UAMH4076</strain>
    </source>
</reference>
<feature type="compositionally biased region" description="Acidic residues" evidence="11">
    <location>
        <begin position="593"/>
        <end position="605"/>
    </location>
</feature>
<dbReference type="SMART" id="SM00220">
    <property type="entry name" value="S_TKc"/>
    <property type="match status" value="1"/>
</dbReference>
<evidence type="ECO:0000256" key="3">
    <source>
        <dbReference type="ARBA" id="ARBA00022679"/>
    </source>
</evidence>
<keyword evidence="6 8" id="KW-0067">ATP-binding</keyword>
<evidence type="ECO:0000259" key="12">
    <source>
        <dbReference type="PROSITE" id="PS50006"/>
    </source>
</evidence>
<dbReference type="Gene3D" id="3.30.200.20">
    <property type="entry name" value="Phosphorylase Kinase, domain 1"/>
    <property type="match status" value="1"/>
</dbReference>
<evidence type="ECO:0000256" key="6">
    <source>
        <dbReference type="ARBA" id="ARBA00022840"/>
    </source>
</evidence>
<dbReference type="Pfam" id="PF00498">
    <property type="entry name" value="FHA"/>
    <property type="match status" value="1"/>
</dbReference>
<feature type="compositionally biased region" description="Basic and acidic residues" evidence="11">
    <location>
        <begin position="1097"/>
        <end position="1108"/>
    </location>
</feature>
<dbReference type="Pfam" id="PF00069">
    <property type="entry name" value="Pkinase"/>
    <property type="match status" value="1"/>
</dbReference>
<evidence type="ECO:0000313" key="15">
    <source>
        <dbReference type="Proteomes" id="UP000226031"/>
    </source>
</evidence>
<dbReference type="PROSITE" id="PS00107">
    <property type="entry name" value="PROTEIN_KINASE_ATP"/>
    <property type="match status" value="1"/>
</dbReference>
<keyword evidence="5 14" id="KW-0418">Kinase</keyword>
<feature type="domain" description="FHA" evidence="12">
    <location>
        <begin position="94"/>
        <end position="148"/>
    </location>
</feature>
<dbReference type="SMART" id="SM00240">
    <property type="entry name" value="FHA"/>
    <property type="match status" value="1"/>
</dbReference>
<evidence type="ECO:0000256" key="1">
    <source>
        <dbReference type="ARBA" id="ARBA00005575"/>
    </source>
</evidence>
<dbReference type="InterPro" id="IPR000253">
    <property type="entry name" value="FHA_dom"/>
</dbReference>
<feature type="compositionally biased region" description="Polar residues" evidence="11">
    <location>
        <begin position="1"/>
        <end position="11"/>
    </location>
</feature>
<dbReference type="InterPro" id="IPR008271">
    <property type="entry name" value="Ser/Thr_kinase_AS"/>
</dbReference>
<evidence type="ECO:0000256" key="5">
    <source>
        <dbReference type="ARBA" id="ARBA00022777"/>
    </source>
</evidence>